<reference evidence="5 6" key="1">
    <citation type="journal article" date="2013" name="Genome Biol. Evol.">
        <title>Life in an arsenic-containing gold mine: genome and physiology of the autotrophic arsenite-oxidizing bacterium rhizobium sp. NT-26.</title>
        <authorList>
            <person name="Andres J."/>
            <person name="Arsene-Ploetze F."/>
            <person name="Barbe V."/>
            <person name="Brochier-Armanet C."/>
            <person name="Cleiss-Arnold J."/>
            <person name="Coppee J.Y."/>
            <person name="Dillies M.A."/>
            <person name="Geist"/>
            <person name="L"/>
            <person name="Joublin A."/>
            <person name="Koechler S."/>
            <person name="Lassalle F."/>
            <person name="Marchal M."/>
            <person name="Medigue C."/>
            <person name="Muller D."/>
            <person name="Nesme X."/>
            <person name="Plewniak F."/>
            <person name="Proux C."/>
            <person name="Ramirez-Bahena M.H."/>
            <person name="Schenowitz C."/>
            <person name="Sismeiro O."/>
            <person name="Vallenet D."/>
            <person name="Santini J.M."/>
            <person name="Bertin P.N."/>
        </authorList>
    </citation>
    <scope>NUCLEOTIDE SEQUENCE [LARGE SCALE GENOMIC DNA]</scope>
    <source>
        <strain evidence="5 6">NT-26</strain>
    </source>
</reference>
<dbReference type="Proteomes" id="UP000010792">
    <property type="component" value="Chromosome"/>
</dbReference>
<organism evidence="5 6">
    <name type="scientific">Pseudorhizobium banfieldiae</name>
    <dbReference type="NCBI Taxonomy" id="1125847"/>
    <lineage>
        <taxon>Bacteria</taxon>
        <taxon>Pseudomonadati</taxon>
        <taxon>Pseudomonadota</taxon>
        <taxon>Alphaproteobacteria</taxon>
        <taxon>Hyphomicrobiales</taxon>
        <taxon>Rhizobiaceae</taxon>
        <taxon>Rhizobium/Agrobacterium group</taxon>
        <taxon>Pseudorhizobium</taxon>
    </lineage>
</organism>
<protein>
    <submittedName>
        <fullName evidence="5">Transcriptional regulatory protein mucR homolog</fullName>
    </submittedName>
</protein>
<dbReference type="RefSeq" id="WP_244467631.1">
    <property type="nucleotide sequence ID" value="NZ_FO082820.1"/>
</dbReference>
<evidence type="ECO:0000256" key="2">
    <source>
        <dbReference type="ARBA" id="ARBA00023015"/>
    </source>
</evidence>
<keyword evidence="2" id="KW-0805">Transcription regulation</keyword>
<dbReference type="GO" id="GO:0003677">
    <property type="term" value="F:DNA binding"/>
    <property type="evidence" value="ECO:0007669"/>
    <property type="project" value="UniProtKB-KW"/>
</dbReference>
<dbReference type="GO" id="GO:0006355">
    <property type="term" value="P:regulation of DNA-templated transcription"/>
    <property type="evidence" value="ECO:0007669"/>
    <property type="project" value="InterPro"/>
</dbReference>
<comment type="similarity">
    <text evidence="1">Belongs to the ros/MucR family.</text>
</comment>
<evidence type="ECO:0000256" key="4">
    <source>
        <dbReference type="ARBA" id="ARBA00023163"/>
    </source>
</evidence>
<dbReference type="Gene3D" id="1.10.10.1550">
    <property type="entry name" value="ROS/MUCR transcriptional regulator protein"/>
    <property type="match status" value="1"/>
</dbReference>
<gene>
    <name evidence="5" type="primary">mucR</name>
    <name evidence="5" type="ORF">NT26_3357</name>
</gene>
<dbReference type="EMBL" id="FO082820">
    <property type="protein sequence ID" value="CCF21080.1"/>
    <property type="molecule type" value="Genomic_DNA"/>
</dbReference>
<evidence type="ECO:0000313" key="6">
    <source>
        <dbReference type="Proteomes" id="UP000010792"/>
    </source>
</evidence>
<keyword evidence="6" id="KW-1185">Reference proteome</keyword>
<dbReference type="GO" id="GO:0008270">
    <property type="term" value="F:zinc ion binding"/>
    <property type="evidence" value="ECO:0007669"/>
    <property type="project" value="InterPro"/>
</dbReference>
<dbReference type="STRING" id="1125847.NT26_3357"/>
<evidence type="ECO:0000256" key="3">
    <source>
        <dbReference type="ARBA" id="ARBA00023125"/>
    </source>
</evidence>
<dbReference type="KEGG" id="rht:NT26_3357"/>
<keyword evidence="4" id="KW-0804">Transcription</keyword>
<accession>L0NJ24</accession>
<proteinExistence type="inferred from homology"/>
<sequence length="129" mass="14320">MAVRIVAAYVRAHNVPKAQLPSLIITVRCALRKIASSQVTGAIDVRSSAVPVENSLTPEHLVCLEDGLPFKSLKRHLREQHQMSPNDYRAKWNLVSDYPMVAPLYSEKRSQLAKKMGLGGTPKSGDRRT</sequence>
<keyword evidence="3" id="KW-0238">DNA-binding</keyword>
<evidence type="ECO:0000256" key="1">
    <source>
        <dbReference type="ARBA" id="ARBA00007031"/>
    </source>
</evidence>
<dbReference type="Pfam" id="PF05443">
    <property type="entry name" value="ROS_MUCR"/>
    <property type="match status" value="1"/>
</dbReference>
<dbReference type="InterPro" id="IPR041920">
    <property type="entry name" value="ROS/MUCR_sf"/>
</dbReference>
<name>L0NJ24_9HYPH</name>
<dbReference type="InterPro" id="IPR008807">
    <property type="entry name" value="ROS_MUCR"/>
</dbReference>
<dbReference type="AlphaFoldDB" id="L0NJ24"/>
<evidence type="ECO:0000313" key="5">
    <source>
        <dbReference type="EMBL" id="CCF21080.1"/>
    </source>
</evidence>